<name>A0A4V2G1T8_9ACTN</name>
<dbReference type="InterPro" id="IPR010916">
    <property type="entry name" value="TonB_box_CS"/>
</dbReference>
<accession>A0A4V2G1T8</accession>
<organism evidence="1 2">
    <name type="scientific">Blastococcus saxobsidens</name>
    <dbReference type="NCBI Taxonomy" id="138336"/>
    <lineage>
        <taxon>Bacteria</taxon>
        <taxon>Bacillati</taxon>
        <taxon>Actinomycetota</taxon>
        <taxon>Actinomycetes</taxon>
        <taxon>Geodermatophilales</taxon>
        <taxon>Geodermatophilaceae</taxon>
        <taxon>Blastococcus</taxon>
    </lineage>
</organism>
<comment type="caution">
    <text evidence="1">The sequence shown here is derived from an EMBL/GenBank/DDBJ whole genome shotgun (WGS) entry which is preliminary data.</text>
</comment>
<dbReference type="PROSITE" id="PS00430">
    <property type="entry name" value="TONB_DEPENDENT_REC_1"/>
    <property type="match status" value="1"/>
</dbReference>
<proteinExistence type="predicted"/>
<evidence type="ECO:0000313" key="1">
    <source>
        <dbReference type="EMBL" id="RZU30566.1"/>
    </source>
</evidence>
<dbReference type="InterPro" id="IPR036116">
    <property type="entry name" value="FN3_sf"/>
</dbReference>
<dbReference type="Proteomes" id="UP000292507">
    <property type="component" value="Unassembled WGS sequence"/>
</dbReference>
<dbReference type="EMBL" id="SHKV01000001">
    <property type="protein sequence ID" value="RZU30566.1"/>
    <property type="molecule type" value="Genomic_DNA"/>
</dbReference>
<dbReference type="SUPFAM" id="SSF49265">
    <property type="entry name" value="Fibronectin type III"/>
    <property type="match status" value="1"/>
</dbReference>
<dbReference type="OrthoDB" id="5195827at2"/>
<sequence>MNSSRRLLTVLGLAVTVVVGSGISASASFSDTAALPTVTLDTLTVQPPTQVEALLVSCMPAEDTVVVEWQYSGSRGVSGYHVRVHLSDGSSSVVAKVGASTKEVLVTLDAATLASSPAFTVTTLTSYGWTARSVGYEGPKC</sequence>
<dbReference type="RefSeq" id="WP_104528655.1">
    <property type="nucleotide sequence ID" value="NZ_POQT01000016.1"/>
</dbReference>
<reference evidence="1 2" key="1">
    <citation type="submission" date="2019-02" db="EMBL/GenBank/DDBJ databases">
        <title>Sequencing the genomes of 1000 actinobacteria strains.</title>
        <authorList>
            <person name="Klenk H.-P."/>
        </authorList>
    </citation>
    <scope>NUCLEOTIDE SEQUENCE [LARGE SCALE GENOMIC DNA]</scope>
    <source>
        <strain evidence="1 2">DSM 44509</strain>
    </source>
</reference>
<keyword evidence="2" id="KW-1185">Reference proteome</keyword>
<evidence type="ECO:0000313" key="2">
    <source>
        <dbReference type="Proteomes" id="UP000292507"/>
    </source>
</evidence>
<evidence type="ECO:0008006" key="3">
    <source>
        <dbReference type="Google" id="ProtNLM"/>
    </source>
</evidence>
<gene>
    <name evidence="1" type="ORF">BKA19_0186</name>
</gene>
<dbReference type="AlphaFoldDB" id="A0A4V2G1T8"/>
<protein>
    <recommendedName>
        <fullName evidence="3">Fibronectin type-III domain-containing protein</fullName>
    </recommendedName>
</protein>